<comment type="caution">
    <text evidence="2">The sequence shown here is derived from an EMBL/GenBank/DDBJ whole genome shotgun (WGS) entry which is preliminary data.</text>
</comment>
<dbReference type="Proteomes" id="UP000575241">
    <property type="component" value="Unassembled WGS sequence"/>
</dbReference>
<evidence type="ECO:0000256" key="1">
    <source>
        <dbReference type="SAM" id="MobiDB-lite"/>
    </source>
</evidence>
<organism evidence="2 3">
    <name type="scientific">Sphingomonas kyeonggiensis</name>
    <dbReference type="NCBI Taxonomy" id="1268553"/>
    <lineage>
        <taxon>Bacteria</taxon>
        <taxon>Pseudomonadati</taxon>
        <taxon>Pseudomonadota</taxon>
        <taxon>Alphaproteobacteria</taxon>
        <taxon>Sphingomonadales</taxon>
        <taxon>Sphingomonadaceae</taxon>
        <taxon>Sphingomonas</taxon>
    </lineage>
</organism>
<sequence>MPRKLKLFRTAIGFHDAYVAAPSKKAALEAWGADVDLFARGAADLVSEPSLCEEALAHPGKVIKRLRGSEDEHFAALEAADVGGARAGKPRRAKASLAKAEQPVPKAKPKVPRPPRPDPTALDKAEEALKGAEQTAGTVARTFREREQALARERRAAERDAEREVGEARAMRDAEKASYDRAMARWRS</sequence>
<feature type="compositionally biased region" description="Basic and acidic residues" evidence="1">
    <location>
        <begin position="121"/>
        <end position="130"/>
    </location>
</feature>
<dbReference type="AlphaFoldDB" id="A0A7W7K2L6"/>
<accession>A0A7W7K2L6</accession>
<proteinExistence type="predicted"/>
<dbReference type="EMBL" id="JACHLN010000003">
    <property type="protein sequence ID" value="MBB4839843.1"/>
    <property type="molecule type" value="Genomic_DNA"/>
</dbReference>
<reference evidence="2 3" key="1">
    <citation type="submission" date="2020-08" db="EMBL/GenBank/DDBJ databases">
        <title>Functional genomics of gut bacteria from endangered species of beetles.</title>
        <authorList>
            <person name="Carlos-Shanley C."/>
        </authorList>
    </citation>
    <scope>NUCLEOTIDE SEQUENCE [LARGE SCALE GENOMIC DNA]</scope>
    <source>
        <strain evidence="2 3">S00224</strain>
    </source>
</reference>
<keyword evidence="3" id="KW-1185">Reference proteome</keyword>
<name>A0A7W7K2L6_9SPHN</name>
<evidence type="ECO:0000313" key="3">
    <source>
        <dbReference type="Proteomes" id="UP000575241"/>
    </source>
</evidence>
<evidence type="ECO:0000313" key="2">
    <source>
        <dbReference type="EMBL" id="MBB4839843.1"/>
    </source>
</evidence>
<feature type="compositionally biased region" description="Basic and acidic residues" evidence="1">
    <location>
        <begin position="142"/>
        <end position="188"/>
    </location>
</feature>
<gene>
    <name evidence="2" type="ORF">HNP52_002935</name>
</gene>
<protein>
    <recommendedName>
        <fullName evidence="4">Cell envelope biogenesis protein TolA</fullName>
    </recommendedName>
</protein>
<evidence type="ECO:0008006" key="4">
    <source>
        <dbReference type="Google" id="ProtNLM"/>
    </source>
</evidence>
<dbReference type="RefSeq" id="WP_184168382.1">
    <property type="nucleotide sequence ID" value="NZ_JACHLN010000003.1"/>
</dbReference>
<feature type="region of interest" description="Disordered" evidence="1">
    <location>
        <begin position="85"/>
        <end position="188"/>
    </location>
</feature>